<dbReference type="Pfam" id="PF01364">
    <property type="entry name" value="Peptidase_C25"/>
    <property type="match status" value="1"/>
</dbReference>
<dbReference type="InterPro" id="IPR029030">
    <property type="entry name" value="Caspase-like_dom_sf"/>
</dbReference>
<evidence type="ECO:0000313" key="4">
    <source>
        <dbReference type="Proteomes" id="UP001215956"/>
    </source>
</evidence>
<dbReference type="RefSeq" id="WP_316967986.1">
    <property type="nucleotide sequence ID" value="NZ_JARFPL010000003.1"/>
</dbReference>
<gene>
    <name evidence="3" type="ORF">P0O24_01585</name>
</gene>
<evidence type="ECO:0000259" key="2">
    <source>
        <dbReference type="Pfam" id="PF01364"/>
    </source>
</evidence>
<comment type="caution">
    <text evidence="3">The sequence shown here is derived from an EMBL/GenBank/DDBJ whole genome shotgun (WGS) entry which is preliminary data.</text>
</comment>
<sequence length="1475" mass="161662">MRRFLTLLTLFAVLAIAACGQMERGTKSQPPEEVIMVGADDWRAAVAATPLAIWSEEGAVETRPLIIMPRDIAAGERMGWIDRSDLDRYGPTSTLHSMAAGNVSAVMIDGEGDLVKSLVKAAKKEGIKAYVTATLEVPEGSEKEVSDEDVLAATDRDAAIGLLGELLVQDRGAQKAPRSGPAPEGYRDLYPDSAQIAVSSGGVVVADRLCPVDPEARSHLYDRVQEVIEDYGADGVVLYKFGFVDEEHCLCDVCKEEFYNDTGVDLSRVGSSSYNRQLWNRWKEEKVLEVVEEAGRMAAELGPVEFGVAIGDPFGRSEGYNYAEISDRSDFVVVSPVAPADMKVAVGLTETPTFVRLSDDYVEYTISTQNVMGTVGRIEELASVGAAGMVFEYDVVYTPLWSELQPPSPSVRWLLDRLDGEVLGIGDVFWDCDDWIESDDSFQMAAEIASRWDRSPGAVLVGDNYSAALNGAAIASYLNWPILFVGDDLTNSTEDSLVRLGATAVVATGPMGEAAKARLSDLNMTVVEGDVGLLIREMGARGDDVESVILTNSRDISLLAPKPESELLRTDIDDDLILEVEVNPTAIPSEREGEIVRLKVTLKNRGEEEVTNVTLTDLFMPGRLVVWWSTASEKVQFSDPLTGREPSPEGAFLRGSRLNWTVDRLGPRQFATLNLEVMILHALDAGWTQPLDGGISVTYTGPKGDNDNEVDGGEPPKRTADGPFVNVTHPGRMQPGWTEISWEVTRQLHHVVLNCYSPDGSRESRIISESIPGKVSSATVLFSGPGSWTFNLEAWRSEGTMDHMTKNFTVDVNSSASPINVNAFSFTKIPKLSLLSAQMAAARKGVVFDAAIDPQKLNPTGVEEDLQAKVEEMEISPEYLMVVGGPGALPFISTGGRQSSSAFEYDIQREYMIKLDDDGYQDVASGRIIGLSVYDASQMVARTLAYDRIKGDWRDSALVISSPSDYPATWPQSPIPNRIGEYLRAAGLDAENLRWEEATYQRVSSKMNSGENIVYFDYHGVDWGWQLSRWALMDHVMDGEQVKKLTLAPQTTTTSACLTSKLKGQILPYRGGIEIYIPTRLEDSMALAFLKAGAVNYVGSSANSWIFVSDDHPGRMYQALVFENATIGEAMMAANNLYVSKIMAADGIDLAKIDEYQPWYVSIGDMLNQTASIYTLFGDPAFRPTIPSTPDLPYRIEVSNATESNATDEVTVSITPTSEWSSDWIYWIVKDSAGGYRSLNAPPALMGELILPEDAEEIVVKERGRAVWHGEELIGSEKRVMWPVLSPAIGEMRSFTVEYRLVPGTVQVVNVSVGWSPFSIHLNPKDPSVAKLLQRKSYRGIFSLSEDGWNFTIKDDSAANVTDLLPGRGYVIDGTESFSLEIAGKPVDLPYMVELHQGWNLVGVPTNETVAIADVSVRANHKRYTHSAAVSEGIISAFLWRYQDGSWEHVGKDEPMIPGEAYMVEAAVECKLEFG</sequence>
<organism evidence="3 4">
    <name type="scientific">Candidatus Methanocrinis alkalitolerans</name>
    <dbReference type="NCBI Taxonomy" id="3033395"/>
    <lineage>
        <taxon>Archaea</taxon>
        <taxon>Methanobacteriati</taxon>
        <taxon>Methanobacteriota</taxon>
        <taxon>Stenosarchaea group</taxon>
        <taxon>Methanomicrobia</taxon>
        <taxon>Methanotrichales</taxon>
        <taxon>Methanotrichaceae</taxon>
        <taxon>Methanocrinis</taxon>
    </lineage>
</organism>
<feature type="region of interest" description="Disordered" evidence="1">
    <location>
        <begin position="700"/>
        <end position="722"/>
    </location>
</feature>
<dbReference type="SUPFAM" id="SSF52129">
    <property type="entry name" value="Caspase-like"/>
    <property type="match status" value="1"/>
</dbReference>
<dbReference type="PROSITE" id="PS51257">
    <property type="entry name" value="PROKAR_LIPOPROTEIN"/>
    <property type="match status" value="1"/>
</dbReference>
<protein>
    <submittedName>
        <fullName evidence="3">C25 family cysteine peptidase</fullName>
    </submittedName>
</protein>
<dbReference type="Gene3D" id="3.20.20.80">
    <property type="entry name" value="Glycosidases"/>
    <property type="match status" value="1"/>
</dbReference>
<proteinExistence type="predicted"/>
<dbReference type="InterPro" id="IPR001769">
    <property type="entry name" value="Gingipain"/>
</dbReference>
<feature type="domain" description="Gingipain" evidence="2">
    <location>
        <begin position="876"/>
        <end position="1183"/>
    </location>
</feature>
<dbReference type="Proteomes" id="UP001215956">
    <property type="component" value="Unassembled WGS sequence"/>
</dbReference>
<dbReference type="EMBL" id="JARFPL010000003">
    <property type="protein sequence ID" value="MDF0592275.1"/>
    <property type="molecule type" value="Genomic_DNA"/>
</dbReference>
<name>A0ABT5XC31_9EURY</name>
<accession>A0ABT5XC31</accession>
<evidence type="ECO:0000313" key="3">
    <source>
        <dbReference type="EMBL" id="MDF0592275.1"/>
    </source>
</evidence>
<keyword evidence="4" id="KW-1185">Reference proteome</keyword>
<evidence type="ECO:0000256" key="1">
    <source>
        <dbReference type="SAM" id="MobiDB-lite"/>
    </source>
</evidence>
<dbReference type="Gene3D" id="3.40.50.1460">
    <property type="match status" value="1"/>
</dbReference>
<reference evidence="3 4" key="1">
    <citation type="submission" date="2023-03" db="EMBL/GenBank/DDBJ databases">
        <title>Whole genome sequencing of Methanotrichaceae archaeon M04Ac.</title>
        <authorList>
            <person name="Khomyakova M.A."/>
            <person name="Merkel A.Y."/>
            <person name="Slobodkin A.I."/>
        </authorList>
    </citation>
    <scope>NUCLEOTIDE SEQUENCE [LARGE SCALE GENOMIC DNA]</scope>
    <source>
        <strain evidence="3 4">M04Ac</strain>
    </source>
</reference>